<feature type="domain" description="SDH C-terminal" evidence="1">
    <location>
        <begin position="1"/>
        <end position="28"/>
    </location>
</feature>
<accession>A0ABY7M8D2</accession>
<dbReference type="Proteomes" id="UP001212803">
    <property type="component" value="Chromosome"/>
</dbReference>
<keyword evidence="3" id="KW-1185">Reference proteome</keyword>
<proteinExistence type="predicted"/>
<gene>
    <name evidence="2" type="ORF">O0235_01725</name>
</gene>
<evidence type="ECO:0000313" key="2">
    <source>
        <dbReference type="EMBL" id="WBL36325.1"/>
    </source>
</evidence>
<reference evidence="2 3" key="1">
    <citation type="journal article" date="2023" name="ISME J.">
        <title>Thermophilic Dehalococcoidia with unusual traits shed light on an unexpected past.</title>
        <authorList>
            <person name="Palmer M."/>
            <person name="Covington J.K."/>
            <person name="Zhou E.M."/>
            <person name="Thomas S.C."/>
            <person name="Habib N."/>
            <person name="Seymour C.O."/>
            <person name="Lai D."/>
            <person name="Johnston J."/>
            <person name="Hashimi A."/>
            <person name="Jiao J.Y."/>
            <person name="Muok A.R."/>
            <person name="Liu L."/>
            <person name="Xian W.D."/>
            <person name="Zhi X.Y."/>
            <person name="Li M.M."/>
            <person name="Silva L.P."/>
            <person name="Bowen B.P."/>
            <person name="Louie K."/>
            <person name="Briegel A."/>
            <person name="Pett-Ridge J."/>
            <person name="Weber P.K."/>
            <person name="Tocheva E.I."/>
            <person name="Woyke T."/>
            <person name="Northen T.R."/>
            <person name="Mayali X."/>
            <person name="Li W.J."/>
            <person name="Hedlund B.P."/>
        </authorList>
    </citation>
    <scope>NUCLEOTIDE SEQUENCE [LARGE SCALE GENOMIC DNA]</scope>
    <source>
        <strain evidence="2 3">YIM 72310</strain>
    </source>
</reference>
<protein>
    <recommendedName>
        <fullName evidence="1">SDH C-terminal domain-containing protein</fullName>
    </recommendedName>
</protein>
<evidence type="ECO:0000259" key="1">
    <source>
        <dbReference type="Pfam" id="PF18317"/>
    </source>
</evidence>
<evidence type="ECO:0000313" key="3">
    <source>
        <dbReference type="Proteomes" id="UP001212803"/>
    </source>
</evidence>
<dbReference type="Gene3D" id="3.40.50.720">
    <property type="entry name" value="NAD(P)-binding Rossmann-like Domain"/>
    <property type="match status" value="1"/>
</dbReference>
<dbReference type="RefSeq" id="WP_270056849.1">
    <property type="nucleotide sequence ID" value="NZ_CP115149.1"/>
</dbReference>
<name>A0ABY7M8D2_9CHLR</name>
<dbReference type="EMBL" id="CP115149">
    <property type="protein sequence ID" value="WBL36325.1"/>
    <property type="molecule type" value="Genomic_DNA"/>
</dbReference>
<dbReference type="InterPro" id="IPR041121">
    <property type="entry name" value="SDH_C"/>
</dbReference>
<sequence>MLIYQGALAFELWTGLPAPVDVMTRAAENELARREGAAT</sequence>
<organism evidence="2 3">
    <name type="scientific">Tepidiforma flava</name>
    <dbReference type="NCBI Taxonomy" id="3004094"/>
    <lineage>
        <taxon>Bacteria</taxon>
        <taxon>Bacillati</taxon>
        <taxon>Chloroflexota</taxon>
        <taxon>Tepidiformia</taxon>
        <taxon>Tepidiformales</taxon>
        <taxon>Tepidiformaceae</taxon>
        <taxon>Tepidiforma</taxon>
    </lineage>
</organism>
<dbReference type="Pfam" id="PF18317">
    <property type="entry name" value="SDH_C"/>
    <property type="match status" value="1"/>
</dbReference>